<feature type="non-terminal residue" evidence="1">
    <location>
        <position position="1"/>
    </location>
</feature>
<gene>
    <name evidence="1" type="ORF">M407DRAFT_63542</name>
</gene>
<reference evidence="1 2" key="1">
    <citation type="submission" date="2014-04" db="EMBL/GenBank/DDBJ databases">
        <authorList>
            <consortium name="DOE Joint Genome Institute"/>
            <person name="Kuo A."/>
            <person name="Girlanda M."/>
            <person name="Perotto S."/>
            <person name="Kohler A."/>
            <person name="Nagy L.G."/>
            <person name="Floudas D."/>
            <person name="Copeland A."/>
            <person name="Barry K.W."/>
            <person name="Cichocki N."/>
            <person name="Veneault-Fourrey C."/>
            <person name="LaButti K."/>
            <person name="Lindquist E.A."/>
            <person name="Lipzen A."/>
            <person name="Lundell T."/>
            <person name="Morin E."/>
            <person name="Murat C."/>
            <person name="Sun H."/>
            <person name="Tunlid A."/>
            <person name="Henrissat B."/>
            <person name="Grigoriev I.V."/>
            <person name="Hibbett D.S."/>
            <person name="Martin F."/>
            <person name="Nordberg H.P."/>
            <person name="Cantor M.N."/>
            <person name="Hua S.X."/>
        </authorList>
    </citation>
    <scope>NUCLEOTIDE SEQUENCE [LARGE SCALE GENOMIC DNA]</scope>
    <source>
        <strain evidence="1 2">MUT 4182</strain>
    </source>
</reference>
<protein>
    <recommendedName>
        <fullName evidence="3">Prolyl 4-hydroxylase alpha subunit Fe(2+) 2OG dioxygenase domain-containing protein</fullName>
    </recommendedName>
</protein>
<dbReference type="Proteomes" id="UP000054248">
    <property type="component" value="Unassembled WGS sequence"/>
</dbReference>
<dbReference type="Gene3D" id="3.60.130.30">
    <property type="match status" value="1"/>
</dbReference>
<evidence type="ECO:0000313" key="2">
    <source>
        <dbReference type="Proteomes" id="UP000054248"/>
    </source>
</evidence>
<dbReference type="EMBL" id="KN823017">
    <property type="protein sequence ID" value="KIO26893.1"/>
    <property type="molecule type" value="Genomic_DNA"/>
</dbReference>
<reference evidence="2" key="2">
    <citation type="submission" date="2015-01" db="EMBL/GenBank/DDBJ databases">
        <title>Evolutionary Origins and Diversification of the Mycorrhizal Mutualists.</title>
        <authorList>
            <consortium name="DOE Joint Genome Institute"/>
            <consortium name="Mycorrhizal Genomics Consortium"/>
            <person name="Kohler A."/>
            <person name="Kuo A."/>
            <person name="Nagy L.G."/>
            <person name="Floudas D."/>
            <person name="Copeland A."/>
            <person name="Barry K.W."/>
            <person name="Cichocki N."/>
            <person name="Veneault-Fourrey C."/>
            <person name="LaButti K."/>
            <person name="Lindquist E.A."/>
            <person name="Lipzen A."/>
            <person name="Lundell T."/>
            <person name="Morin E."/>
            <person name="Murat C."/>
            <person name="Riley R."/>
            <person name="Ohm R."/>
            <person name="Sun H."/>
            <person name="Tunlid A."/>
            <person name="Henrissat B."/>
            <person name="Grigoriev I.V."/>
            <person name="Hibbett D.S."/>
            <person name="Martin F."/>
        </authorList>
    </citation>
    <scope>NUCLEOTIDE SEQUENCE [LARGE SCALE GENOMIC DNA]</scope>
    <source>
        <strain evidence="2">MUT 4182</strain>
    </source>
</reference>
<dbReference type="HOGENOM" id="CLU_031314_1_0_1"/>
<dbReference type="OrthoDB" id="3202607at2759"/>
<dbReference type="AlphaFoldDB" id="A0A0C3KZT9"/>
<organism evidence="1 2">
    <name type="scientific">Tulasnella calospora MUT 4182</name>
    <dbReference type="NCBI Taxonomy" id="1051891"/>
    <lineage>
        <taxon>Eukaryota</taxon>
        <taxon>Fungi</taxon>
        <taxon>Dikarya</taxon>
        <taxon>Basidiomycota</taxon>
        <taxon>Agaricomycotina</taxon>
        <taxon>Agaricomycetes</taxon>
        <taxon>Cantharellales</taxon>
        <taxon>Tulasnellaceae</taxon>
        <taxon>Tulasnella</taxon>
    </lineage>
</organism>
<feature type="non-terminal residue" evidence="1">
    <location>
        <position position="139"/>
    </location>
</feature>
<proteinExistence type="predicted"/>
<dbReference type="STRING" id="1051891.A0A0C3KZT9"/>
<name>A0A0C3KZT9_9AGAM</name>
<accession>A0A0C3KZT9</accession>
<sequence>TWAPEVYEDYLKCHTDVVASDPSLDLVYPAESTSILPFASLTVNLGPRTACNRHRDIKNRGAGGKCAVKVLGPYDSKCGGHIVLHELGLVVEMPPGDTIFFPSAIISHETIPIGADERRYSLVWYSAGGLFRWCDANFQ</sequence>
<keyword evidence="2" id="KW-1185">Reference proteome</keyword>
<evidence type="ECO:0000313" key="1">
    <source>
        <dbReference type="EMBL" id="KIO26893.1"/>
    </source>
</evidence>
<evidence type="ECO:0008006" key="3">
    <source>
        <dbReference type="Google" id="ProtNLM"/>
    </source>
</evidence>